<dbReference type="InterPro" id="IPR043128">
    <property type="entry name" value="Rev_trsase/Diguanyl_cyclase"/>
</dbReference>
<dbReference type="Proteomes" id="UP000740883">
    <property type="component" value="Unassembled WGS sequence"/>
</dbReference>
<evidence type="ECO:0000313" key="2">
    <source>
        <dbReference type="EMBL" id="KAF9761018.1"/>
    </source>
</evidence>
<dbReference type="AlphaFoldDB" id="A0A9P6GYZ9"/>
<dbReference type="FunFam" id="3.30.70.270:FF:000003">
    <property type="entry name" value="Transposon Ty3-G Gag-Pol polyprotein"/>
    <property type="match status" value="1"/>
</dbReference>
<evidence type="ECO:0000313" key="3">
    <source>
        <dbReference type="Proteomes" id="UP000740883"/>
    </source>
</evidence>
<dbReference type="SUPFAM" id="SSF56672">
    <property type="entry name" value="DNA/RNA polymerases"/>
    <property type="match status" value="1"/>
</dbReference>
<evidence type="ECO:0000259" key="1">
    <source>
        <dbReference type="PROSITE" id="PS50878"/>
    </source>
</evidence>
<dbReference type="PROSITE" id="PS50878">
    <property type="entry name" value="RT_POL"/>
    <property type="match status" value="1"/>
</dbReference>
<dbReference type="Gene3D" id="3.30.70.270">
    <property type="match status" value="1"/>
</dbReference>
<dbReference type="InterPro" id="IPR043502">
    <property type="entry name" value="DNA/RNA_pol_sf"/>
</dbReference>
<comment type="caution">
    <text evidence="2">The sequence shown here is derived from an EMBL/GenBank/DDBJ whole genome shotgun (WGS) entry which is preliminary data.</text>
</comment>
<name>A0A9P6GYZ9_9MICR</name>
<dbReference type="PANTHER" id="PTHR33064">
    <property type="entry name" value="POL PROTEIN"/>
    <property type="match status" value="1"/>
</dbReference>
<dbReference type="PANTHER" id="PTHR33064:SF37">
    <property type="entry name" value="RIBONUCLEASE H"/>
    <property type="match status" value="1"/>
</dbReference>
<dbReference type="Pfam" id="PF00078">
    <property type="entry name" value="RVT_1"/>
    <property type="match status" value="1"/>
</dbReference>
<gene>
    <name evidence="2" type="ORF">NGRA_2895</name>
</gene>
<reference evidence="2 3" key="1">
    <citation type="journal article" date="2020" name="Genome Biol. Evol.">
        <title>Comparative genomics of strictly vertically transmitted, feminizing microsporidia endosymbionts of amphipod crustaceans.</title>
        <authorList>
            <person name="Cormier A."/>
            <person name="Chebbi M.A."/>
            <person name="Giraud I."/>
            <person name="Wattier R."/>
            <person name="Teixeira M."/>
            <person name="Gilbert C."/>
            <person name="Rigaud T."/>
            <person name="Cordaux R."/>
        </authorList>
    </citation>
    <scope>NUCLEOTIDE SEQUENCE [LARGE SCALE GENOMIC DNA]</scope>
    <source>
        <strain evidence="2 3">Ou3-Ou53</strain>
    </source>
</reference>
<dbReference type="InterPro" id="IPR000477">
    <property type="entry name" value="RT_dom"/>
</dbReference>
<feature type="domain" description="Reverse transcriptase" evidence="1">
    <location>
        <begin position="1"/>
        <end position="90"/>
    </location>
</feature>
<dbReference type="CDD" id="cd01647">
    <property type="entry name" value="RT_LTR"/>
    <property type="match status" value="1"/>
</dbReference>
<keyword evidence="3" id="KW-1185">Reference proteome</keyword>
<dbReference type="InterPro" id="IPR051320">
    <property type="entry name" value="Viral_Replic_Matur_Polypro"/>
</dbReference>
<organism evidence="2 3">
    <name type="scientific">Nosema granulosis</name>
    <dbReference type="NCBI Taxonomy" id="83296"/>
    <lineage>
        <taxon>Eukaryota</taxon>
        <taxon>Fungi</taxon>
        <taxon>Fungi incertae sedis</taxon>
        <taxon>Microsporidia</taxon>
        <taxon>Nosematidae</taxon>
        <taxon>Nosema</taxon>
    </lineage>
</organism>
<dbReference type="OrthoDB" id="1750432at2759"/>
<proteinExistence type="predicted"/>
<protein>
    <submittedName>
        <fullName evidence="2">Enzymatic polyprotein</fullName>
    </submittedName>
</protein>
<dbReference type="EMBL" id="SBJO01000446">
    <property type="protein sequence ID" value="KAF9761018.1"/>
    <property type="molecule type" value="Genomic_DNA"/>
</dbReference>
<accession>A0A9P6GYZ9</accession>
<sequence>MFGQQYRYKRVPFGIKSAPKLFQRTINKILEGIDNCIIYIDNIVIYGSNELKHNTTLIEVLKRLRKYEVKINFDKSKFFTKKLEILGSIIENGEIRIDNESIDKLIAKDFKANSKKDIQKIIGVVT</sequence>